<name>A0A6M3JMJ6_9ZZZZ</name>
<dbReference type="AlphaFoldDB" id="A0A6M3JMJ6"/>
<evidence type="ECO:0000313" key="1">
    <source>
        <dbReference type="EMBL" id="QJA71429.1"/>
    </source>
</evidence>
<organism evidence="1">
    <name type="scientific">viral metagenome</name>
    <dbReference type="NCBI Taxonomy" id="1070528"/>
    <lineage>
        <taxon>unclassified sequences</taxon>
        <taxon>metagenomes</taxon>
        <taxon>organismal metagenomes</taxon>
    </lineage>
</organism>
<dbReference type="SUPFAM" id="SSF56300">
    <property type="entry name" value="Metallo-dependent phosphatases"/>
    <property type="match status" value="1"/>
</dbReference>
<dbReference type="EMBL" id="MT141873">
    <property type="protein sequence ID" value="QJA71429.1"/>
    <property type="molecule type" value="Genomic_DNA"/>
</dbReference>
<reference evidence="1" key="1">
    <citation type="submission" date="2020-03" db="EMBL/GenBank/DDBJ databases">
        <title>The deep terrestrial virosphere.</title>
        <authorList>
            <person name="Holmfeldt K."/>
            <person name="Nilsson E."/>
            <person name="Simone D."/>
            <person name="Lopez-Fernandez M."/>
            <person name="Wu X."/>
            <person name="de Brujin I."/>
            <person name="Lundin D."/>
            <person name="Andersson A."/>
            <person name="Bertilsson S."/>
            <person name="Dopson M."/>
        </authorList>
    </citation>
    <scope>NUCLEOTIDE SEQUENCE</scope>
    <source>
        <strain evidence="1">MM415A03179</strain>
    </source>
</reference>
<proteinExistence type="predicted"/>
<gene>
    <name evidence="1" type="ORF">MM415A03179_0003</name>
</gene>
<protein>
    <submittedName>
        <fullName evidence="1">Putative calcineurin-like phosphoesterase</fullName>
    </submittedName>
</protein>
<dbReference type="Gene3D" id="3.60.21.10">
    <property type="match status" value="1"/>
</dbReference>
<sequence length="167" mass="19947">MNIWFTADEHYFHSNICRYCNRPFKNIKEHNETLIELHNNIVDSKDIVYHVGDLTMLSGEHVHRMKGVMNKLKGKHVLIMGNHDRFKPFTYVNELNFIHVHTFLEVEEFYLAHDPATVTVDVNHLWLCGHVHKLFKVSEMKNCINVGVDQWEYKPVHIDEIRRLLEW</sequence>
<accession>A0A6M3JMJ6</accession>
<dbReference type="InterPro" id="IPR029052">
    <property type="entry name" value="Metallo-depent_PP-like"/>
</dbReference>